<dbReference type="PANTHER" id="PTHR10000">
    <property type="entry name" value="PHOSPHOSERINE PHOSPHATASE"/>
    <property type="match status" value="1"/>
</dbReference>
<dbReference type="InterPro" id="IPR036412">
    <property type="entry name" value="HAD-like_sf"/>
</dbReference>
<dbReference type="InterPro" id="IPR000150">
    <property type="entry name" value="Cof"/>
</dbReference>
<dbReference type="InterPro" id="IPR023214">
    <property type="entry name" value="HAD_sf"/>
</dbReference>
<dbReference type="AlphaFoldDB" id="A0A1N7H8K5"/>
<sequence>MRRNAFGPPTLIASDVDGTLIDDDNRVQRLTATAIRRAGEVGVPLVLATGRPPRWLAEVADQLDTSPYAVCANGAILYDISADRVLTSTTLEVDVLAQLAELASHVLPGCGLAAERVGASAHDTATPPFVAVAGYQHAWLNPDHLEVSNADLVSAPAVKLLIRCPGMRSGDMTFAMREALTINGFARSAEITYSTDNGLIELAPPGVSKATGLSLLAEVAVLPADSVIAFGDMPNDVDMLRWAGRGVAMANAHPLARAAADEITTGNNNDGVGRVLWRWFG</sequence>
<dbReference type="Gene3D" id="3.40.50.1000">
    <property type="entry name" value="HAD superfamily/HAD-like"/>
    <property type="match status" value="1"/>
</dbReference>
<name>A0A1N7H8K5_9NOCA</name>
<dbReference type="GO" id="GO:0005829">
    <property type="term" value="C:cytosol"/>
    <property type="evidence" value="ECO:0007669"/>
    <property type="project" value="TreeGrafter"/>
</dbReference>
<dbReference type="SUPFAM" id="SSF56784">
    <property type="entry name" value="HAD-like"/>
    <property type="match status" value="1"/>
</dbReference>
<evidence type="ECO:0000313" key="1">
    <source>
        <dbReference type="EMBL" id="SIS21215.1"/>
    </source>
</evidence>
<dbReference type="PANTHER" id="PTHR10000:SF8">
    <property type="entry name" value="HAD SUPERFAMILY HYDROLASE-LIKE, TYPE 3"/>
    <property type="match status" value="1"/>
</dbReference>
<protein>
    <recommendedName>
        <fullName evidence="3">Cof subfamily of IIB subfamily of haloacid dehalogenase superfamily/HAD-superfamily hydrolase, subfamily IIB</fullName>
    </recommendedName>
</protein>
<organism evidence="1 2">
    <name type="scientific">Williamsia sterculiae</name>
    <dbReference type="NCBI Taxonomy" id="1344003"/>
    <lineage>
        <taxon>Bacteria</taxon>
        <taxon>Bacillati</taxon>
        <taxon>Actinomycetota</taxon>
        <taxon>Actinomycetes</taxon>
        <taxon>Mycobacteriales</taxon>
        <taxon>Nocardiaceae</taxon>
        <taxon>Williamsia</taxon>
    </lineage>
</organism>
<dbReference type="GO" id="GO:0000287">
    <property type="term" value="F:magnesium ion binding"/>
    <property type="evidence" value="ECO:0007669"/>
    <property type="project" value="TreeGrafter"/>
</dbReference>
<accession>A0A1N7H8K5</accession>
<evidence type="ECO:0008006" key="3">
    <source>
        <dbReference type="Google" id="ProtNLM"/>
    </source>
</evidence>
<dbReference type="Pfam" id="PF08282">
    <property type="entry name" value="Hydrolase_3"/>
    <property type="match status" value="1"/>
</dbReference>
<dbReference type="Gene3D" id="3.30.1240.10">
    <property type="match status" value="1"/>
</dbReference>
<dbReference type="STRING" id="1344003.SAMN05445060_3698"/>
<evidence type="ECO:0000313" key="2">
    <source>
        <dbReference type="Proteomes" id="UP000186218"/>
    </source>
</evidence>
<dbReference type="EMBL" id="FTNT01000013">
    <property type="protein sequence ID" value="SIS21215.1"/>
    <property type="molecule type" value="Genomic_DNA"/>
</dbReference>
<dbReference type="Proteomes" id="UP000186218">
    <property type="component" value="Unassembled WGS sequence"/>
</dbReference>
<dbReference type="OrthoDB" id="3180855at2"/>
<reference evidence="1 2" key="1">
    <citation type="submission" date="2017-01" db="EMBL/GenBank/DDBJ databases">
        <authorList>
            <person name="Mah S.A."/>
            <person name="Swanson W.J."/>
            <person name="Moy G.W."/>
            <person name="Vacquier V.D."/>
        </authorList>
    </citation>
    <scope>NUCLEOTIDE SEQUENCE [LARGE SCALE GENOMIC DNA]</scope>
    <source>
        <strain evidence="1 2">CPCC 203464</strain>
    </source>
</reference>
<dbReference type="GO" id="GO:0016791">
    <property type="term" value="F:phosphatase activity"/>
    <property type="evidence" value="ECO:0007669"/>
    <property type="project" value="TreeGrafter"/>
</dbReference>
<dbReference type="RefSeq" id="WP_076482511.1">
    <property type="nucleotide sequence ID" value="NZ_FTNT01000013.1"/>
</dbReference>
<proteinExistence type="predicted"/>
<keyword evidence="2" id="KW-1185">Reference proteome</keyword>
<dbReference type="NCBIfam" id="TIGR00099">
    <property type="entry name" value="Cof-subfamily"/>
    <property type="match status" value="1"/>
</dbReference>
<gene>
    <name evidence="1" type="ORF">SAMN05445060_3698</name>
</gene>